<dbReference type="Gene3D" id="1.10.150.240">
    <property type="entry name" value="Putative phosphatase, domain 2"/>
    <property type="match status" value="1"/>
</dbReference>
<dbReference type="GO" id="GO:0016787">
    <property type="term" value="F:hydrolase activity"/>
    <property type="evidence" value="ECO:0007669"/>
    <property type="project" value="UniProtKB-KW"/>
</dbReference>
<dbReference type="Gene3D" id="3.40.50.1000">
    <property type="entry name" value="HAD superfamily/HAD-like"/>
    <property type="match status" value="1"/>
</dbReference>
<dbReference type="InterPro" id="IPR036412">
    <property type="entry name" value="HAD-like_sf"/>
</dbReference>
<dbReference type="Pfam" id="PF00702">
    <property type="entry name" value="Hydrolase"/>
    <property type="match status" value="1"/>
</dbReference>
<organism evidence="1 2">
    <name type="scientific">Neorhodopirellula lusitana</name>
    <dbReference type="NCBI Taxonomy" id="445327"/>
    <lineage>
        <taxon>Bacteria</taxon>
        <taxon>Pseudomonadati</taxon>
        <taxon>Planctomycetota</taxon>
        <taxon>Planctomycetia</taxon>
        <taxon>Pirellulales</taxon>
        <taxon>Pirellulaceae</taxon>
        <taxon>Neorhodopirellula</taxon>
    </lineage>
</organism>
<dbReference type="SFLD" id="SFLDS00003">
    <property type="entry name" value="Haloacid_Dehalogenase"/>
    <property type="match status" value="1"/>
</dbReference>
<name>A0ABY1QRN7_9BACT</name>
<dbReference type="SUPFAM" id="SSF56784">
    <property type="entry name" value="HAD-like"/>
    <property type="match status" value="1"/>
</dbReference>
<gene>
    <name evidence="1" type="ORF">SAMN06265222_12030</name>
</gene>
<proteinExistence type="inferred from homology"/>
<protein>
    <submittedName>
        <fullName evidence="1">Phosphonoacetaldehyde hydrolase</fullName>
    </submittedName>
</protein>
<dbReference type="PANTHER" id="PTHR43434">
    <property type="entry name" value="PHOSPHOGLYCOLATE PHOSPHATASE"/>
    <property type="match status" value="1"/>
</dbReference>
<dbReference type="Proteomes" id="UP001158067">
    <property type="component" value="Unassembled WGS sequence"/>
</dbReference>
<dbReference type="InterPro" id="IPR023198">
    <property type="entry name" value="PGP-like_dom2"/>
</dbReference>
<dbReference type="SFLD" id="SFLDG01129">
    <property type="entry name" value="C1.5:_HAD__Beta-PGM__Phosphata"/>
    <property type="match status" value="1"/>
</dbReference>
<keyword evidence="2" id="KW-1185">Reference proteome</keyword>
<dbReference type="InterPro" id="IPR023214">
    <property type="entry name" value="HAD_sf"/>
</dbReference>
<accession>A0ABY1QRN7</accession>
<dbReference type="InterPro" id="IPR006323">
    <property type="entry name" value="Phosphonoacetald_hydro"/>
</dbReference>
<dbReference type="HAMAP" id="MF_01375">
    <property type="entry name" value="PhnX"/>
    <property type="match status" value="1"/>
</dbReference>
<keyword evidence="1" id="KW-0378">Hydrolase</keyword>
<dbReference type="RefSeq" id="WP_283435125.1">
    <property type="nucleotide sequence ID" value="NZ_FXUG01000020.1"/>
</dbReference>
<reference evidence="1 2" key="1">
    <citation type="submission" date="2017-05" db="EMBL/GenBank/DDBJ databases">
        <authorList>
            <person name="Varghese N."/>
            <person name="Submissions S."/>
        </authorList>
    </citation>
    <scope>NUCLEOTIDE SEQUENCE [LARGE SCALE GENOMIC DNA]</scope>
    <source>
        <strain evidence="1 2">DSM 25457</strain>
    </source>
</reference>
<evidence type="ECO:0000313" key="2">
    <source>
        <dbReference type="Proteomes" id="UP001158067"/>
    </source>
</evidence>
<dbReference type="NCBIfam" id="TIGR01422">
    <property type="entry name" value="phosphonatase"/>
    <property type="match status" value="1"/>
</dbReference>
<sequence>MANSHIKTRLVVFDWAGTTIDFGSRAPAAAFAEVFAANGVSVTDSEARGPMGLNKREHLIAMLNDPSIAERWEKRYGRSWTEEDVDRMYDSFVPVQLEAIQRHAGLVPGLLDVVKELRQQGIKIVGTTGYFDAAAHAVLQSACQAGYVPDANICADDVPQGRPAPWMIYRAMEATGVFPASSVIKVGDTVADIQAGVAAGCWSIGVCDSSSLVGLSERQFQSLSTAEQIDRVDQAAEAFRSAGAHATIRSLCDLPGLIQRISNATTAEPHVLDGRAVLA</sequence>
<dbReference type="PANTHER" id="PTHR43434:SF19">
    <property type="entry name" value="PHOSPHONOACETALDEHYDE HYDROLASE"/>
    <property type="match status" value="1"/>
</dbReference>
<dbReference type="InterPro" id="IPR050155">
    <property type="entry name" value="HAD-like_hydrolase_sf"/>
</dbReference>
<evidence type="ECO:0000313" key="1">
    <source>
        <dbReference type="EMBL" id="SMP75861.1"/>
    </source>
</evidence>
<comment type="caution">
    <text evidence="1">The sequence shown here is derived from an EMBL/GenBank/DDBJ whole genome shotgun (WGS) entry which is preliminary data.</text>
</comment>
<dbReference type="SFLD" id="SFLDG01135">
    <property type="entry name" value="C1.5.6:_HAD__Beta-PGM__Phospha"/>
    <property type="match status" value="1"/>
</dbReference>
<dbReference type="EMBL" id="FXUG01000020">
    <property type="protein sequence ID" value="SMP75861.1"/>
    <property type="molecule type" value="Genomic_DNA"/>
</dbReference>